<dbReference type="Proteomes" id="UP000005270">
    <property type="component" value="Chromosome"/>
</dbReference>
<feature type="transmembrane region" description="Helical" evidence="1">
    <location>
        <begin position="207"/>
        <end position="229"/>
    </location>
</feature>
<dbReference type="EMBL" id="CP003531">
    <property type="protein sequence ID" value="AFK51288.1"/>
    <property type="molecule type" value="Genomic_DNA"/>
</dbReference>
<dbReference type="InParanoid" id="I3TEV0"/>
<reference evidence="2 3" key="1">
    <citation type="journal article" date="2012" name="J. Bacteriol.">
        <title>Complete genome sequence of the hyperthermophilic cellulolytic Crenarchaeon 'Thermogladius cellulolyticus' 1633.</title>
        <authorList>
            <person name="Mardanov A.V."/>
            <person name="Kochetkova T.V."/>
            <person name="Beletsky A.V."/>
            <person name="Bonch-Osmolovskaya E.A."/>
            <person name="Ravin N.V."/>
            <person name="Skryabin K.G."/>
        </authorList>
    </citation>
    <scope>NUCLEOTIDE SEQUENCE [LARGE SCALE GENOMIC DNA]</scope>
    <source>
        <strain evidence="3">DSM 22663 / VKM B-2946 / 1633</strain>
    </source>
</reference>
<name>I3TEV0_THEC1</name>
<accession>I3TEV0</accession>
<evidence type="ECO:0000313" key="2">
    <source>
        <dbReference type="EMBL" id="AFK51288.1"/>
    </source>
</evidence>
<protein>
    <submittedName>
        <fullName evidence="2">Uncharacterized protein</fullName>
    </submittedName>
</protein>
<dbReference type="KEGG" id="thg:TCELL_0864"/>
<evidence type="ECO:0000313" key="3">
    <source>
        <dbReference type="Proteomes" id="UP000005270"/>
    </source>
</evidence>
<proteinExistence type="predicted"/>
<keyword evidence="1" id="KW-0812">Transmembrane</keyword>
<dbReference type="HOGENOM" id="CLU_1163852_0_0_2"/>
<organism evidence="2 3">
    <name type="scientific">Thermogladius calderae (strain DSM 22663 / VKM B-2946 / 1633)</name>
    <dbReference type="NCBI Taxonomy" id="1184251"/>
    <lineage>
        <taxon>Archaea</taxon>
        <taxon>Thermoproteota</taxon>
        <taxon>Thermoprotei</taxon>
        <taxon>Desulfurococcales</taxon>
        <taxon>Desulfurococcaceae</taxon>
        <taxon>Thermogladius</taxon>
    </lineage>
</organism>
<gene>
    <name evidence="2" type="ordered locus">TCELL_0864</name>
</gene>
<dbReference type="AlphaFoldDB" id="I3TEV0"/>
<keyword evidence="1" id="KW-0472">Membrane</keyword>
<dbReference type="STRING" id="1184251.TCELL_0864"/>
<evidence type="ECO:0000256" key="1">
    <source>
        <dbReference type="SAM" id="Phobius"/>
    </source>
</evidence>
<keyword evidence="3" id="KW-1185">Reference proteome</keyword>
<keyword evidence="1" id="KW-1133">Transmembrane helix</keyword>
<dbReference type="eggNOG" id="arCOG11623">
    <property type="taxonomic scope" value="Archaea"/>
</dbReference>
<sequence>MLHLLPVATSSSPVTLASCQLNTLGESYLAYVDLDINFFGDYGVLAMFFTEKGVEAYGVILMKPPGEGIGVYAMAGDQNNWYYMSTLSGSKLNVTLVLDIDYRLLKVVLINSSRYFEVKTLISPRSFVVLASNATGAKSPPPVVALEGYVVYASNTSLLNVLDPLYPTVRNFTKLCGSLTPVFTSPVTSPTEETTTPTTYAPPGAQFRWTVLLVLVLLVAVIALFIRLVTGERGSPGP</sequence>